<evidence type="ECO:0000313" key="2">
    <source>
        <dbReference type="Proteomes" id="UP001143474"/>
    </source>
</evidence>
<organism evidence="1 2">
    <name type="scientific">Streptosporangium carneum</name>
    <dbReference type="NCBI Taxonomy" id="47481"/>
    <lineage>
        <taxon>Bacteria</taxon>
        <taxon>Bacillati</taxon>
        <taxon>Actinomycetota</taxon>
        <taxon>Actinomycetes</taxon>
        <taxon>Streptosporangiales</taxon>
        <taxon>Streptosporangiaceae</taxon>
        <taxon>Streptosporangium</taxon>
    </lineage>
</organism>
<reference evidence="1" key="1">
    <citation type="journal article" date="2014" name="Int. J. Syst. Evol. Microbiol.">
        <title>Complete genome sequence of Corynebacterium casei LMG S-19264T (=DSM 44701T), isolated from a smear-ripened cheese.</title>
        <authorList>
            <consortium name="US DOE Joint Genome Institute (JGI-PGF)"/>
            <person name="Walter F."/>
            <person name="Albersmeier A."/>
            <person name="Kalinowski J."/>
            <person name="Ruckert C."/>
        </authorList>
    </citation>
    <scope>NUCLEOTIDE SEQUENCE</scope>
    <source>
        <strain evidence="1">VKM Ac-2007</strain>
    </source>
</reference>
<proteinExistence type="predicted"/>
<evidence type="ECO:0000313" key="1">
    <source>
        <dbReference type="EMBL" id="GLK07605.1"/>
    </source>
</evidence>
<comment type="caution">
    <text evidence="1">The sequence shown here is derived from an EMBL/GenBank/DDBJ whole genome shotgun (WGS) entry which is preliminary data.</text>
</comment>
<dbReference type="EMBL" id="BSEV01000001">
    <property type="protein sequence ID" value="GLK07605.1"/>
    <property type="molecule type" value="Genomic_DNA"/>
</dbReference>
<gene>
    <name evidence="1" type="ORF">GCM10017600_10100</name>
</gene>
<reference evidence="1" key="2">
    <citation type="submission" date="2023-01" db="EMBL/GenBank/DDBJ databases">
        <authorList>
            <person name="Sun Q."/>
            <person name="Evtushenko L."/>
        </authorList>
    </citation>
    <scope>NUCLEOTIDE SEQUENCE</scope>
    <source>
        <strain evidence="1">VKM Ac-2007</strain>
    </source>
</reference>
<protein>
    <submittedName>
        <fullName evidence="1">Uncharacterized protein</fullName>
    </submittedName>
</protein>
<name>A0A9W6HWF2_9ACTN</name>
<dbReference type="AlphaFoldDB" id="A0A9W6HWF2"/>
<dbReference type="Proteomes" id="UP001143474">
    <property type="component" value="Unassembled WGS sequence"/>
</dbReference>
<sequence length="66" mass="6862">MPRLLDAEAAQAGEAPDGEKFVLHAVMLDSPTVGESNAALVSPEVALLLVETPSRECRSGRGASRS</sequence>
<accession>A0A9W6HWF2</accession>
<keyword evidence="2" id="KW-1185">Reference proteome</keyword>